<dbReference type="STRING" id="1641875.XM53_15115"/>
<keyword evidence="2" id="KW-1185">Reference proteome</keyword>
<reference evidence="1 2" key="1">
    <citation type="submission" date="2015-04" db="EMBL/GenBank/DDBJ databases">
        <title>The draft genome sequence of Roseovarius sp.R12b.</title>
        <authorList>
            <person name="Li G."/>
            <person name="Lai Q."/>
            <person name="Shao Z."/>
            <person name="Yan P."/>
        </authorList>
    </citation>
    <scope>NUCLEOTIDE SEQUENCE [LARGE SCALE GENOMIC DNA]</scope>
    <source>
        <strain evidence="1 2">R12B</strain>
    </source>
</reference>
<dbReference type="Proteomes" id="UP000051295">
    <property type="component" value="Unassembled WGS sequence"/>
</dbReference>
<dbReference type="AlphaFoldDB" id="A0A0T5NRQ9"/>
<dbReference type="RefSeq" id="WP_057794784.1">
    <property type="nucleotide sequence ID" value="NZ_LAXJ01000018.1"/>
</dbReference>
<dbReference type="OrthoDB" id="7350722at2"/>
<accession>A0A0T5NRQ9</accession>
<dbReference type="EMBL" id="LAXJ01000018">
    <property type="protein sequence ID" value="KRS11607.1"/>
    <property type="molecule type" value="Genomic_DNA"/>
</dbReference>
<evidence type="ECO:0000313" key="2">
    <source>
        <dbReference type="Proteomes" id="UP000051295"/>
    </source>
</evidence>
<proteinExistence type="predicted"/>
<dbReference type="SUPFAM" id="SSF103025">
    <property type="entry name" value="Folate-binding domain"/>
    <property type="match status" value="1"/>
</dbReference>
<comment type="caution">
    <text evidence="1">The sequence shown here is derived from an EMBL/GenBank/DDBJ whole genome shotgun (WGS) entry which is preliminary data.</text>
</comment>
<dbReference type="InterPro" id="IPR027266">
    <property type="entry name" value="TrmE/GcvT-like"/>
</dbReference>
<evidence type="ECO:0000313" key="1">
    <source>
        <dbReference type="EMBL" id="KRS11607.1"/>
    </source>
</evidence>
<gene>
    <name evidence="1" type="ORF">XM53_15115</name>
</gene>
<sequence length="183" mass="19679">MADLKPRMPLESLLPMEASGVRVREVDLGALTLVMPYRERDAALSDALEAAQGLRWPEPGRMTGTTGRGILWFGRAQAMLIGMAPEGGLEDHAAVADQSDGWAVVEIEGDRAAEALARLTPVDLRPGVFEIRHTARTELGHMAASLTRTGKATYLVMVFRAFAHTLVHELGIALQGVAARGGR</sequence>
<protein>
    <submittedName>
        <fullName evidence="1">Sarcosine oxidase subunit gamma</fullName>
    </submittedName>
</protein>
<organism evidence="1 2">
    <name type="scientific">Roseovarius atlanticus</name>
    <dbReference type="NCBI Taxonomy" id="1641875"/>
    <lineage>
        <taxon>Bacteria</taxon>
        <taxon>Pseudomonadati</taxon>
        <taxon>Pseudomonadota</taxon>
        <taxon>Alphaproteobacteria</taxon>
        <taxon>Rhodobacterales</taxon>
        <taxon>Roseobacteraceae</taxon>
        <taxon>Roseovarius</taxon>
    </lineage>
</organism>
<dbReference type="Gene3D" id="3.30.1360.120">
    <property type="entry name" value="Probable tRNA modification gtpase trme, domain 1"/>
    <property type="match status" value="1"/>
</dbReference>
<dbReference type="PATRIC" id="fig|1641875.4.peg.833"/>
<name>A0A0T5NRQ9_9RHOB</name>